<gene>
    <name evidence="1" type="ORF">FXV83_36800</name>
</gene>
<dbReference type="Gene3D" id="1.25.40.10">
    <property type="entry name" value="Tetratricopeptide repeat domain"/>
    <property type="match status" value="1"/>
</dbReference>
<evidence type="ECO:0000313" key="2">
    <source>
        <dbReference type="Proteomes" id="UP000324797"/>
    </source>
</evidence>
<keyword evidence="2" id="KW-1185">Reference proteome</keyword>
<organism evidence="1 2">
    <name type="scientific">Bradyrhizobium hipponense</name>
    <dbReference type="NCBI Taxonomy" id="2605638"/>
    <lineage>
        <taxon>Bacteria</taxon>
        <taxon>Pseudomonadati</taxon>
        <taxon>Pseudomonadota</taxon>
        <taxon>Alphaproteobacteria</taxon>
        <taxon>Hyphomicrobiales</taxon>
        <taxon>Nitrobacteraceae</taxon>
        <taxon>Bradyrhizobium</taxon>
    </lineage>
</organism>
<proteinExistence type="predicted"/>
<reference evidence="1 2" key="1">
    <citation type="submission" date="2019-08" db="EMBL/GenBank/DDBJ databases">
        <title>Bradyrhizobium hipponensis sp. nov., a rhizobium isolated from a Lupinus angustifolius root nodule in Tunisia.</title>
        <authorList>
            <person name="Off K."/>
            <person name="Rejili M."/>
            <person name="Mars M."/>
            <person name="Brachmann A."/>
            <person name="Marin M."/>
        </authorList>
    </citation>
    <scope>NUCLEOTIDE SEQUENCE [LARGE SCALE GENOMIC DNA]</scope>
    <source>
        <strain evidence="2">aSej3</strain>
    </source>
</reference>
<accession>A0A5S4YEK8</accession>
<protein>
    <submittedName>
        <fullName evidence="1">Uncharacterized protein</fullName>
    </submittedName>
</protein>
<sequence>MSPARRELEFAITLDRNLAWAHADAGFLKVLLGRAEEADADLTRATRLSPRDPGLDRWYALLGIADLFLGRLESALDRLRKSVGINPKVAMPYFFLAAALALSGRAGEAQEARNAGLRLDPNFTVARFRNERRSENPTFLAQRERIYEGLSLAGVPEGK</sequence>
<name>A0A5S4YEK8_9BRAD</name>
<comment type="caution">
    <text evidence="1">The sequence shown here is derived from an EMBL/GenBank/DDBJ whole genome shotgun (WGS) entry which is preliminary data.</text>
</comment>
<dbReference type="AlphaFoldDB" id="A0A5S4YEK8"/>
<evidence type="ECO:0000313" key="1">
    <source>
        <dbReference type="EMBL" id="TYO61715.1"/>
    </source>
</evidence>
<dbReference type="EMBL" id="VSTH01000162">
    <property type="protein sequence ID" value="TYO61715.1"/>
    <property type="molecule type" value="Genomic_DNA"/>
</dbReference>
<dbReference type="SUPFAM" id="SSF48452">
    <property type="entry name" value="TPR-like"/>
    <property type="match status" value="1"/>
</dbReference>
<dbReference type="Proteomes" id="UP000324797">
    <property type="component" value="Unassembled WGS sequence"/>
</dbReference>
<dbReference type="RefSeq" id="WP_148744538.1">
    <property type="nucleotide sequence ID" value="NZ_VSTH01000162.1"/>
</dbReference>
<dbReference type="InterPro" id="IPR011990">
    <property type="entry name" value="TPR-like_helical_dom_sf"/>
</dbReference>